<keyword evidence="11" id="KW-1185">Reference proteome</keyword>
<name>Q6CMA1_KLULA</name>
<dbReference type="GO" id="GO:0005739">
    <property type="term" value="C:mitochondrion"/>
    <property type="evidence" value="ECO:0007669"/>
    <property type="project" value="TreeGrafter"/>
</dbReference>
<dbReference type="InterPro" id="IPR008333">
    <property type="entry name" value="Cbr1-like_FAD-bd_dom"/>
</dbReference>
<evidence type="ECO:0000313" key="10">
    <source>
        <dbReference type="EMBL" id="CAH00025.1"/>
    </source>
</evidence>
<keyword evidence="6" id="KW-0560">Oxidoreductase</keyword>
<dbReference type="PANTHER" id="PTHR19370">
    <property type="entry name" value="NADH-CYTOCHROME B5 REDUCTASE"/>
    <property type="match status" value="1"/>
</dbReference>
<dbReference type="GO" id="GO:0016020">
    <property type="term" value="C:membrane"/>
    <property type="evidence" value="ECO:0007669"/>
    <property type="project" value="UniProtKB-SubCell"/>
</dbReference>
<dbReference type="InterPro" id="IPR039261">
    <property type="entry name" value="FNR_nucleotide-bd"/>
</dbReference>
<dbReference type="Pfam" id="PF00970">
    <property type="entry name" value="FAD_binding_6"/>
    <property type="match status" value="1"/>
</dbReference>
<dbReference type="HOGENOM" id="CLU_003827_6_2_1"/>
<comment type="similarity">
    <text evidence="3">Belongs to the flavoprotein pyridine nucleotide cytochrome reductase family.</text>
</comment>
<dbReference type="KEGG" id="kla:KLLA0_E21803g"/>
<comment type="cofactor">
    <cofactor evidence="1 8">
        <name>FAD</name>
        <dbReference type="ChEBI" id="CHEBI:57692"/>
    </cofactor>
</comment>
<dbReference type="InterPro" id="IPR017927">
    <property type="entry name" value="FAD-bd_FR_type"/>
</dbReference>
<dbReference type="SUPFAM" id="SSF52343">
    <property type="entry name" value="Ferredoxin reductase-like, C-terminal NADP-linked domain"/>
    <property type="match status" value="1"/>
</dbReference>
<dbReference type="STRING" id="284590.Q6CMA1"/>
<sequence>MKLLLGSIKRLSSSSKTTLPQPSAGKSSSLLKTVLLLSGSVAIGALSWNYYKESLYQRELSRDYFSKYKISKKYSIDQDHYLIELTPLKAQKVNLWKEMNSSKLWSVEVKQPEIMVVRSYTPLPLTIEENGAVEVLRDEENASGALTFYIKQYKQGEVARWINHLPLGHVLELRGPFVEYEFPDTADEITRDRSFLWGNEDCVKDNYKYQPFDILFFTGGTGIVPLLQMTLTESPFRGKIGAYHSCKSLTELGPLNSILTKLQDNDRIELHTHESNRISIPLQSDPAMEGIPSPYPYGGNEPFTSLDSKVRPVLSLVCGPGGFISTVSGPKYDLVQGPIKGILAARGWDNSNVYKLS</sequence>
<dbReference type="SUPFAM" id="SSF63380">
    <property type="entry name" value="Riboflavin synthase domain-like"/>
    <property type="match status" value="1"/>
</dbReference>
<dbReference type="GO" id="GO:0016491">
    <property type="term" value="F:oxidoreductase activity"/>
    <property type="evidence" value="ECO:0007669"/>
    <property type="project" value="UniProtKB-KW"/>
</dbReference>
<organism evidence="10 11">
    <name type="scientific">Kluyveromyces lactis (strain ATCC 8585 / CBS 2359 / DSM 70799 / NBRC 1267 / NRRL Y-1140 / WM37)</name>
    <name type="common">Yeast</name>
    <name type="synonym">Candida sphaerica</name>
    <dbReference type="NCBI Taxonomy" id="284590"/>
    <lineage>
        <taxon>Eukaryota</taxon>
        <taxon>Fungi</taxon>
        <taxon>Dikarya</taxon>
        <taxon>Ascomycota</taxon>
        <taxon>Saccharomycotina</taxon>
        <taxon>Saccharomycetes</taxon>
        <taxon>Saccharomycetales</taxon>
        <taxon>Saccharomycetaceae</taxon>
        <taxon>Kluyveromyces</taxon>
    </lineage>
</organism>
<evidence type="ECO:0000259" key="9">
    <source>
        <dbReference type="PROSITE" id="PS51384"/>
    </source>
</evidence>
<evidence type="ECO:0000256" key="5">
    <source>
        <dbReference type="ARBA" id="ARBA00022827"/>
    </source>
</evidence>
<evidence type="ECO:0000256" key="3">
    <source>
        <dbReference type="ARBA" id="ARBA00006105"/>
    </source>
</evidence>
<dbReference type="CDD" id="cd06183">
    <property type="entry name" value="cyt_b5_reduct_like"/>
    <property type="match status" value="1"/>
</dbReference>
<evidence type="ECO:0000256" key="6">
    <source>
        <dbReference type="ARBA" id="ARBA00023002"/>
    </source>
</evidence>
<proteinExistence type="inferred from homology"/>
<dbReference type="AlphaFoldDB" id="Q6CMA1"/>
<feature type="domain" description="FAD-binding FR-type" evidence="9">
    <location>
        <begin position="63"/>
        <end position="183"/>
    </location>
</feature>
<feature type="binding site" evidence="8">
    <location>
        <position position="120"/>
    </location>
    <ligand>
        <name>FAD</name>
        <dbReference type="ChEBI" id="CHEBI:57692"/>
    </ligand>
</feature>
<dbReference type="InterPro" id="IPR001834">
    <property type="entry name" value="CBR-like"/>
</dbReference>
<evidence type="ECO:0000313" key="11">
    <source>
        <dbReference type="Proteomes" id="UP000000598"/>
    </source>
</evidence>
<gene>
    <name evidence="10" type="ORF">KLLA0_E21803g</name>
</gene>
<keyword evidence="7" id="KW-0472">Membrane</keyword>
<dbReference type="PANTHER" id="PTHR19370:SF189">
    <property type="entry name" value="CYTOCHROME C MITOCHONDRIAL IMPORT FACTOR CYC2"/>
    <property type="match status" value="1"/>
</dbReference>
<dbReference type="PaxDb" id="284590-Q6CMA1"/>
<dbReference type="eggNOG" id="KOG0534">
    <property type="taxonomic scope" value="Eukaryota"/>
</dbReference>
<protein>
    <submittedName>
        <fullName evidence="10">KLLA0E21803p</fullName>
    </submittedName>
</protein>
<dbReference type="PROSITE" id="PS51384">
    <property type="entry name" value="FAD_FR"/>
    <property type="match status" value="1"/>
</dbReference>
<evidence type="ECO:0000256" key="7">
    <source>
        <dbReference type="ARBA" id="ARBA00023136"/>
    </source>
</evidence>
<dbReference type="OMA" id="VKQPEIM"/>
<dbReference type="EMBL" id="CR382125">
    <property type="protein sequence ID" value="CAH00025.1"/>
    <property type="molecule type" value="Genomic_DNA"/>
</dbReference>
<feature type="binding site" evidence="8">
    <location>
        <position position="151"/>
    </location>
    <ligand>
        <name>FAD</name>
        <dbReference type="ChEBI" id="CHEBI:57692"/>
    </ligand>
</feature>
<dbReference type="FunCoup" id="Q6CMA1">
    <property type="interactions" value="45"/>
</dbReference>
<evidence type="ECO:0000256" key="2">
    <source>
        <dbReference type="ARBA" id="ARBA00004370"/>
    </source>
</evidence>
<feature type="binding site" evidence="8">
    <location>
        <position position="118"/>
    </location>
    <ligand>
        <name>FAD</name>
        <dbReference type="ChEBI" id="CHEBI:57692"/>
    </ligand>
</feature>
<comment type="subcellular location">
    <subcellularLocation>
        <location evidence="2">Membrane</location>
    </subcellularLocation>
</comment>
<accession>Q6CMA1</accession>
<dbReference type="Gene3D" id="2.40.30.10">
    <property type="entry name" value="Translation factors"/>
    <property type="match status" value="1"/>
</dbReference>
<keyword evidence="5 8" id="KW-0274">FAD</keyword>
<evidence type="ECO:0000256" key="1">
    <source>
        <dbReference type="ARBA" id="ARBA00001974"/>
    </source>
</evidence>
<evidence type="ECO:0000256" key="8">
    <source>
        <dbReference type="PIRSR" id="PIRSR601834-1"/>
    </source>
</evidence>
<dbReference type="Proteomes" id="UP000000598">
    <property type="component" value="Chromosome E"/>
</dbReference>
<dbReference type="InParanoid" id="Q6CMA1"/>
<evidence type="ECO:0000256" key="4">
    <source>
        <dbReference type="ARBA" id="ARBA00022630"/>
    </source>
</evidence>
<feature type="binding site" evidence="8">
    <location>
        <position position="158"/>
    </location>
    <ligand>
        <name>FAD</name>
        <dbReference type="ChEBI" id="CHEBI:57692"/>
    </ligand>
</feature>
<dbReference type="InterPro" id="IPR017938">
    <property type="entry name" value="Riboflavin_synthase-like_b-brl"/>
</dbReference>
<keyword evidence="4 8" id="KW-0285">Flavoprotein</keyword>
<reference evidence="10 11" key="1">
    <citation type="journal article" date="2004" name="Nature">
        <title>Genome evolution in yeasts.</title>
        <authorList>
            <consortium name="Genolevures"/>
            <person name="Dujon B."/>
            <person name="Sherman D."/>
            <person name="Fischer G."/>
            <person name="Durrens P."/>
            <person name="Casaregola S."/>
            <person name="Lafontaine I."/>
            <person name="de Montigny J."/>
            <person name="Marck C."/>
            <person name="Neuveglise C."/>
            <person name="Talla E."/>
            <person name="Goffard N."/>
            <person name="Frangeul L."/>
            <person name="Aigle M."/>
            <person name="Anthouard V."/>
            <person name="Babour A."/>
            <person name="Barbe V."/>
            <person name="Barnay S."/>
            <person name="Blanchin S."/>
            <person name="Beckerich J.M."/>
            <person name="Beyne E."/>
            <person name="Bleykasten C."/>
            <person name="Boisrame A."/>
            <person name="Boyer J."/>
            <person name="Cattolico L."/>
            <person name="Confanioleri F."/>
            <person name="de Daruvar A."/>
            <person name="Despons L."/>
            <person name="Fabre E."/>
            <person name="Fairhead C."/>
            <person name="Ferry-Dumazet H."/>
            <person name="Groppi A."/>
            <person name="Hantraye F."/>
            <person name="Hennequin C."/>
            <person name="Jauniaux N."/>
            <person name="Joyet P."/>
            <person name="Kachouri R."/>
            <person name="Kerrest A."/>
            <person name="Koszul R."/>
            <person name="Lemaire M."/>
            <person name="Lesur I."/>
            <person name="Ma L."/>
            <person name="Muller H."/>
            <person name="Nicaud J.M."/>
            <person name="Nikolski M."/>
            <person name="Oztas S."/>
            <person name="Ozier-Kalogeropoulos O."/>
            <person name="Pellenz S."/>
            <person name="Potier S."/>
            <person name="Richard G.F."/>
            <person name="Straub M.L."/>
            <person name="Suleau A."/>
            <person name="Swennene D."/>
            <person name="Tekaia F."/>
            <person name="Wesolowski-Louvel M."/>
            <person name="Westhof E."/>
            <person name="Wirth B."/>
            <person name="Zeniou-Meyer M."/>
            <person name="Zivanovic I."/>
            <person name="Bolotin-Fukuhara M."/>
            <person name="Thierry A."/>
            <person name="Bouchier C."/>
            <person name="Caudron B."/>
            <person name="Scarpelli C."/>
            <person name="Gaillardin C."/>
            <person name="Weissenbach J."/>
            <person name="Wincker P."/>
            <person name="Souciet J.L."/>
        </authorList>
    </citation>
    <scope>NUCLEOTIDE SEQUENCE [LARGE SCALE GENOMIC DNA]</scope>
    <source>
        <strain evidence="11">ATCC 8585 / CBS 2359 / DSM 70799 / NBRC 1267 / NRRL Y-1140 / WM37</strain>
    </source>
</reference>